<reference evidence="1" key="1">
    <citation type="submission" date="2017-02" db="EMBL/GenBank/DDBJ databases">
        <title>Parasitoid Jewel Wasp Mounts Multi-Pronged Neurochemical Attack to Hijack a Host Brain.</title>
        <authorList>
            <person name="Arvidson R.S."/>
            <person name="Kaiser M."/>
            <person name="Libersat F."/>
            <person name="Adams M.E."/>
        </authorList>
    </citation>
    <scope>NUCLEOTIDE SEQUENCE</scope>
    <source>
        <strain evidence="1">50</strain>
    </source>
</reference>
<accession>A0A1W6EVS6</accession>
<organism evidence="1">
    <name type="scientific">Ampulex compressa</name>
    <name type="common">Emerald cockroach wasp</name>
    <dbReference type="NCBI Taxonomy" id="860918"/>
    <lineage>
        <taxon>Eukaryota</taxon>
        <taxon>Metazoa</taxon>
        <taxon>Ecdysozoa</taxon>
        <taxon>Arthropoda</taxon>
        <taxon>Hexapoda</taxon>
        <taxon>Insecta</taxon>
        <taxon>Pterygota</taxon>
        <taxon>Neoptera</taxon>
        <taxon>Endopterygota</taxon>
        <taxon>Hymenoptera</taxon>
        <taxon>Apocrita</taxon>
        <taxon>Aculeata</taxon>
        <taxon>Apoidea</taxon>
        <taxon>Ampulicidae</taxon>
        <taxon>Ampulicini</taxon>
        <taxon>Ampulex</taxon>
    </lineage>
</organism>
<dbReference type="AlphaFoldDB" id="A0A1W6EVS6"/>
<sequence length="244" mass="27845">MWSNVYCFAGAFCVTLISDLESGELKQDNLLNYLTVVNDLNRHNISYLQTMTDYILHDQLNDVITEIISNETYSGMIRMQHGLHHVKSYGVDASICYKDGFQNLSIGARDVLNNMSPCIVKLDAEYTKLHDELYSVLQRTDIIKVELTELSLLCESQKNPIDCIEVQLKTLQHGITKISEEILHLQQVSAKLMHTELQTTMTCLFDHQGEVIRMANNVTENALECLQHMASLRSIKTNIKNIHK</sequence>
<evidence type="ECO:0000313" key="1">
    <source>
        <dbReference type="EMBL" id="ARK19832.1"/>
    </source>
</evidence>
<protein>
    <submittedName>
        <fullName evidence="1">Venom protein</fullName>
    </submittedName>
</protein>
<proteinExistence type="evidence at transcript level"/>
<name>A0A1W6EVS6_AMPCP</name>
<dbReference type="EMBL" id="KY563423">
    <property type="protein sequence ID" value="ARK19832.1"/>
    <property type="molecule type" value="mRNA"/>
</dbReference>